<dbReference type="EMBL" id="JARXHW010000008">
    <property type="protein sequence ID" value="MDQ8206932.1"/>
    <property type="molecule type" value="Genomic_DNA"/>
</dbReference>
<feature type="transmembrane region" description="Helical" evidence="1">
    <location>
        <begin position="113"/>
        <end position="132"/>
    </location>
</feature>
<feature type="transmembrane region" description="Helical" evidence="1">
    <location>
        <begin position="138"/>
        <end position="163"/>
    </location>
</feature>
<keyword evidence="1" id="KW-1133">Transmembrane helix</keyword>
<feature type="transmembrane region" description="Helical" evidence="1">
    <location>
        <begin position="72"/>
        <end position="101"/>
    </location>
</feature>
<proteinExistence type="predicted"/>
<accession>A0ABU1AVB6</accession>
<keyword evidence="3" id="KW-1185">Reference proteome</keyword>
<evidence type="ECO:0000313" key="2">
    <source>
        <dbReference type="EMBL" id="MDQ8206932.1"/>
    </source>
</evidence>
<feature type="transmembrane region" description="Helical" evidence="1">
    <location>
        <begin position="44"/>
        <end position="60"/>
    </location>
</feature>
<reference evidence="2 3" key="1">
    <citation type="submission" date="2023-04" db="EMBL/GenBank/DDBJ databases">
        <title>A novel bacteria isolated from coastal sediment.</title>
        <authorList>
            <person name="Liu X.-J."/>
            <person name="Du Z.-J."/>
        </authorList>
    </citation>
    <scope>NUCLEOTIDE SEQUENCE [LARGE SCALE GENOMIC DNA]</scope>
    <source>
        <strain evidence="2 3">SDUM461003</strain>
    </source>
</reference>
<evidence type="ECO:0000313" key="3">
    <source>
        <dbReference type="Proteomes" id="UP001225316"/>
    </source>
</evidence>
<evidence type="ECO:0000256" key="1">
    <source>
        <dbReference type="SAM" id="Phobius"/>
    </source>
</evidence>
<name>A0ABU1AVB6_9BACT</name>
<dbReference type="Proteomes" id="UP001225316">
    <property type="component" value="Unassembled WGS sequence"/>
</dbReference>
<feature type="transmembrane region" description="Helical" evidence="1">
    <location>
        <begin position="16"/>
        <end position="37"/>
    </location>
</feature>
<organism evidence="2 3">
    <name type="scientific">Thalassobacterium maritimum</name>
    <dbReference type="NCBI Taxonomy" id="3041265"/>
    <lineage>
        <taxon>Bacteria</taxon>
        <taxon>Pseudomonadati</taxon>
        <taxon>Verrucomicrobiota</taxon>
        <taxon>Opitutia</taxon>
        <taxon>Puniceicoccales</taxon>
        <taxon>Coraliomargaritaceae</taxon>
        <taxon>Thalassobacterium</taxon>
    </lineage>
</organism>
<keyword evidence="1" id="KW-0812">Transmembrane</keyword>
<comment type="caution">
    <text evidence="2">The sequence shown here is derived from an EMBL/GenBank/DDBJ whole genome shotgun (WGS) entry which is preliminary data.</text>
</comment>
<sequence length="171" mass="19111">MIANKHTYSLVSPSSMLWAVITMTAVALSRPIVLAWMHDPSLRCGGVSFLLWILAVGLQWRRFPSVWPKYKMSLVILASISLCLGIAGELQAMIYLAGAILLSLPIYGSRSKILCFIFMSSLWMPALAWLLYPYLANWFPWLTLSIAVILFIYSLSVAIIHYASKPSHSST</sequence>
<gene>
    <name evidence="2" type="ORF">QEH52_05390</name>
</gene>
<keyword evidence="1" id="KW-0472">Membrane</keyword>
<protein>
    <submittedName>
        <fullName evidence="2">Uncharacterized protein</fullName>
    </submittedName>
</protein>